<dbReference type="InterPro" id="IPR011009">
    <property type="entry name" value="Kinase-like_dom_sf"/>
</dbReference>
<dbReference type="AlphaFoldDB" id="A0A401GL93"/>
<feature type="domain" description="Fungal-type protein kinase" evidence="2">
    <location>
        <begin position="324"/>
        <end position="567"/>
    </location>
</feature>
<dbReference type="InParanoid" id="A0A401GL93"/>
<dbReference type="PANTHER" id="PTHR38248">
    <property type="entry name" value="FUNK1 6"/>
    <property type="match status" value="1"/>
</dbReference>
<dbReference type="InterPro" id="IPR040976">
    <property type="entry name" value="Pkinase_fungal"/>
</dbReference>
<dbReference type="Proteomes" id="UP000287166">
    <property type="component" value="Unassembled WGS sequence"/>
</dbReference>
<dbReference type="RefSeq" id="XP_027613848.1">
    <property type="nucleotide sequence ID" value="XM_027758047.1"/>
</dbReference>
<dbReference type="Pfam" id="PF17667">
    <property type="entry name" value="Pkinase_fungal"/>
    <property type="match status" value="1"/>
</dbReference>
<protein>
    <recommendedName>
        <fullName evidence="2">Fungal-type protein kinase domain-containing protein</fullName>
    </recommendedName>
</protein>
<reference evidence="3 4" key="1">
    <citation type="journal article" date="2018" name="Sci. Rep.">
        <title>Genome sequence of the cauliflower mushroom Sparassis crispa (Hanabiratake) and its association with beneficial usage.</title>
        <authorList>
            <person name="Kiyama R."/>
            <person name="Furutani Y."/>
            <person name="Kawaguchi K."/>
            <person name="Nakanishi T."/>
        </authorList>
    </citation>
    <scope>NUCLEOTIDE SEQUENCE [LARGE SCALE GENOMIC DNA]</scope>
</reference>
<evidence type="ECO:0000313" key="4">
    <source>
        <dbReference type="Proteomes" id="UP000287166"/>
    </source>
</evidence>
<dbReference type="OrthoDB" id="2739948at2759"/>
<evidence type="ECO:0000256" key="1">
    <source>
        <dbReference type="SAM" id="MobiDB-lite"/>
    </source>
</evidence>
<dbReference type="PANTHER" id="PTHR38248:SF2">
    <property type="entry name" value="FUNK1 11"/>
    <property type="match status" value="1"/>
</dbReference>
<evidence type="ECO:0000313" key="3">
    <source>
        <dbReference type="EMBL" id="GBE82935.1"/>
    </source>
</evidence>
<gene>
    <name evidence="3" type="ORF">SCP_0413220</name>
</gene>
<dbReference type="GeneID" id="38779852"/>
<dbReference type="EMBL" id="BFAD01000004">
    <property type="protein sequence ID" value="GBE82935.1"/>
    <property type="molecule type" value="Genomic_DNA"/>
</dbReference>
<evidence type="ECO:0000259" key="2">
    <source>
        <dbReference type="Pfam" id="PF17667"/>
    </source>
</evidence>
<feature type="region of interest" description="Disordered" evidence="1">
    <location>
        <begin position="287"/>
        <end position="327"/>
    </location>
</feature>
<proteinExistence type="predicted"/>
<name>A0A401GL93_9APHY</name>
<comment type="caution">
    <text evidence="3">The sequence shown here is derived from an EMBL/GenBank/DDBJ whole genome shotgun (WGS) entry which is preliminary data.</text>
</comment>
<organism evidence="3 4">
    <name type="scientific">Sparassis crispa</name>
    <dbReference type="NCBI Taxonomy" id="139825"/>
    <lineage>
        <taxon>Eukaryota</taxon>
        <taxon>Fungi</taxon>
        <taxon>Dikarya</taxon>
        <taxon>Basidiomycota</taxon>
        <taxon>Agaricomycotina</taxon>
        <taxon>Agaricomycetes</taxon>
        <taxon>Polyporales</taxon>
        <taxon>Sparassidaceae</taxon>
        <taxon>Sparassis</taxon>
    </lineage>
</organism>
<keyword evidence="4" id="KW-1185">Reference proteome</keyword>
<accession>A0A401GL93</accession>
<dbReference type="SUPFAM" id="SSF56112">
    <property type="entry name" value="Protein kinase-like (PK-like)"/>
    <property type="match status" value="1"/>
</dbReference>
<sequence length="771" mass="88494">MATHRSQNPSHEGSSSSDATLQVPFVTISLENFLAEFMPEPDVATPRGEQDFKHMFDEMPSNGNGEEDLYNALIKCLREQNACPQYTAGWITESAMVDDHAAIFLTADKTSIKQNLHWAFQRLAIVCKPHYHRDDPFAKGTKSDKKNADRRMTTRYLLTTIATNVFSRQHRHFFFTVLILGDHARLLRWDRCGAVITEKFKYKGTPLFGSFLWQFSHLSRTQQGCDPNAEIVQSGSKEAGLVRRFISTQQSSMSNYTYTMFRKSMNDTNWLWWKLRIVPEVEELVEETQEHPRSGNRKRARGGTQPGPNTKRRRGPGGHATFDNDNNAPARYFLVGKPHYEQTKLPGRGTRGYIALDCEEEKPVFLKDAWRCDPLPLKKEGCVLKALNNAGVENVPTLVCHCDVDSQRTRTQDLWTLKNSGAASENDAPKTLIHYRLVLREICRPLKHYVTDKQFLYLVVDCIKAHEQAVERAGIMHTDISLGNMLIYEQRRIVKKRNSYRQWGGMLCDWEFSKPVHITPGGEKVSERAEGAMCTWATSGVRTLDNPGTPITVPDELEAFFHLILMVVVRDQSNNLGDDEHAFIAEYFDSRASNPDHNQYYVTCSKLKRDAMYEGKIAYKGTALQLYETEDHLQLHPFDDLISLLLSWFRAHYSVMLYDNWCNPPKRRLRSNAGQYVVEPPTRIANLKPEELNRRRELAAGLRTHRAMQDLILLFADRKWPPVQKPVFAPSHDQADSDIPHMVYTEKRDVEAGTEGNRYNNPLRRLESVEI</sequence>